<keyword evidence="1" id="KW-0645">Protease</keyword>
<evidence type="ECO:0000313" key="2">
    <source>
        <dbReference type="Proteomes" id="UP000271937"/>
    </source>
</evidence>
<dbReference type="SUPFAM" id="SSF52540">
    <property type="entry name" value="P-loop containing nucleoside triphosphate hydrolases"/>
    <property type="match status" value="1"/>
</dbReference>
<organism evidence="1 2">
    <name type="scientific">Flavobacterium macacae</name>
    <dbReference type="NCBI Taxonomy" id="2488993"/>
    <lineage>
        <taxon>Bacteria</taxon>
        <taxon>Pseudomonadati</taxon>
        <taxon>Bacteroidota</taxon>
        <taxon>Flavobacteriia</taxon>
        <taxon>Flavobacteriales</taxon>
        <taxon>Flavobacteriaceae</taxon>
        <taxon>Flavobacterium</taxon>
    </lineage>
</organism>
<proteinExistence type="predicted"/>
<dbReference type="InterPro" id="IPR009003">
    <property type="entry name" value="Peptidase_S1_PA"/>
</dbReference>
<keyword evidence="2" id="KW-1185">Reference proteome</keyword>
<dbReference type="GO" id="GO:0006508">
    <property type="term" value="P:proteolysis"/>
    <property type="evidence" value="ECO:0007669"/>
    <property type="project" value="UniProtKB-KW"/>
</dbReference>
<protein>
    <submittedName>
        <fullName evidence="1">Serine protease</fullName>
    </submittedName>
</protein>
<keyword evidence="1" id="KW-0378">Hydrolase</keyword>
<dbReference type="RefSeq" id="WP_125012980.1">
    <property type="nucleotide sequence ID" value="NZ_RQVR01000010.1"/>
</dbReference>
<name>A0A3P3W6M3_9FLAO</name>
<dbReference type="SUPFAM" id="SSF50494">
    <property type="entry name" value="Trypsin-like serine proteases"/>
    <property type="match status" value="1"/>
</dbReference>
<dbReference type="InterPro" id="IPR027417">
    <property type="entry name" value="P-loop_NTPase"/>
</dbReference>
<dbReference type="OrthoDB" id="898678at2"/>
<evidence type="ECO:0000313" key="1">
    <source>
        <dbReference type="EMBL" id="RRJ90832.1"/>
    </source>
</evidence>
<comment type="caution">
    <text evidence="1">The sequence shown here is derived from an EMBL/GenBank/DDBJ whole genome shotgun (WGS) entry which is preliminary data.</text>
</comment>
<dbReference type="EMBL" id="RQVR01000010">
    <property type="protein sequence ID" value="RRJ90832.1"/>
    <property type="molecule type" value="Genomic_DNA"/>
</dbReference>
<dbReference type="Gene3D" id="2.40.10.10">
    <property type="entry name" value="Trypsin-like serine proteases"/>
    <property type="match status" value="2"/>
</dbReference>
<sequence>MKKIISPSQAMESCLEIHCGDERGTGFVVAGNKILSCYHVIVDHIDGHKVFIKTGGKVLDCNVLIFSIELDLCILGYSEELFKPLPLEASIIRLRESVQIFGFPLKSSTPSILSFNGKISQNLKDEISDFTISDLDIDPNFDYEGLSGAPVFIEGRVTGVIQRQLNDRLSLISIQKASEFLEDNDLEFEKNIPTYDIPKGFEDHVLSARPNRAVIKILEDALLTEKSWFLLHGSPGSGKSTLSASFMPKDKSLVITGRYFLKIPNDNEPLALRRSKGYFLEFLENVIATTITGQRLPKDEHSFEERLARLGDLLAELGAYYMEKNLIGCLIIDGLDEVASLEEFLGILPTTLPTGVKIILSSTSVQVLPSVYRSLLDIDQMIAVTPLSMAQCEGLILEELGPELLSADATQHLAEKSEGHPLYLRYLIGFLKNTDPEFFSDQLDEWLSKIPTIQGDITNYYNSIWERFYENPVMLWTIIVFSHVRQPISKDEAYQILPESLKLSFTSVFDSIKFLLSGKNYFEVYHTSFKRYVKSKTASESALANDYIANYLQANPESDLSANNLLYHYSESSQKSIAVDYCNQEWADQCALNDVEPDLVLDDIKQIISLSIDLKRTTDTIRLLLLLQRIDFRYDSVFTEHANLIAQALIAVENYGAAIKYLVRDNDLLIGNYHAIFFLQLFYEREAFYEAGILYEALEKQYRKFVEEASRSEEGISLGMFGVMVKANALSMNEDFKGGYLRCTSLLSMLKNMENGARDAGETDTADALYQVREENSSWLYAYALRQFDFFASSSQVKEQTGLDIDDGWANLRALAVLIFDDFSEYNSDIKSKSENFEHLVNDLENLVSDYGYQEKHTEAIALALMNNSKNHPLVIKILAEIIEDEQKSFNVRKSNGVDLEYSEVYKIVSDSRYKGYVDTSDNFPKTAAKFPRHKNWETYAMSLLESLGFIEGRFLLCKAKGDPTAPVATELLMAFSAIDFSFDERMYWERAYHLPENLFPIIYSKAIELADAFAPEILEPMISKLMSRMQMQLGLYSEGFRSTLHEICKILVKSQNIEPLLVLLEIWEAHVSGSVQNRWERAPELLRIMEIYGLADEGEKALATFMQMLKSSMGPSWYKEDQLALISRAMSLKNHEDEQMSELRSFAGLLKFASGEMTFQRYVRQEKEHFIGALIKNGRLKEALDYYKFEVLPPAEQVIKNAEQDAIDAPLPGNGYILGAGSLTEERAVLEILENVELKSPQLQWAFSQVFVINTDMDRYSVRYTDILAQALENIVPEFPNQVASFLSSAADTAVKLPAGQDANYYLTTIFEILDHANKLIFKDLLKKKGINYNLDVQTQESSEPKYREKNDTPLTAFNLEATMLKNVTGKKEALLQQGVDAFMAKKYMIWHGNFSTEISDARENIKGLLSNPEEALLHLKPFIEEFDEIPWIVVSQLLWFLNGKFSATQTKDIYGLISDHFNELIQPDQESMDTYSWFEEINDTSESPDQQIASFLLWLLNHPTDRISEGAYKNTVLLCQTDPDLIIPVLITHALSNTTLSSTERSSFILYEVSSTQADCLIKTVEKMGVSSFKEISNFTVRYNFYRIGIVLMENGNSALYDQIISNIPETVATTGEVDLDYDFLESVDWNIARLNEMNLLDATFCRTLLDTIGSCVAPLTISDFIRSDGYVYRSFYESTNGLSRFEYIVKHSLNIAINRRISLANIEDVFDKIDV</sequence>
<gene>
    <name evidence="1" type="ORF">EG849_10200</name>
</gene>
<dbReference type="InterPro" id="IPR043504">
    <property type="entry name" value="Peptidase_S1_PA_chymotrypsin"/>
</dbReference>
<reference evidence="1 2" key="1">
    <citation type="submission" date="2018-11" db="EMBL/GenBank/DDBJ databases">
        <title>Flavobacterium sp. nov., YIM 102600 draft genome.</title>
        <authorList>
            <person name="Li G."/>
            <person name="Jiang Y."/>
        </authorList>
    </citation>
    <scope>NUCLEOTIDE SEQUENCE [LARGE SCALE GENOMIC DNA]</scope>
    <source>
        <strain evidence="1 2">YIM 102600</strain>
    </source>
</reference>
<dbReference type="GO" id="GO:0008233">
    <property type="term" value="F:peptidase activity"/>
    <property type="evidence" value="ECO:0007669"/>
    <property type="project" value="UniProtKB-KW"/>
</dbReference>
<dbReference type="Proteomes" id="UP000271937">
    <property type="component" value="Unassembled WGS sequence"/>
</dbReference>
<accession>A0A3P3W6M3</accession>